<dbReference type="EMBL" id="BMWZ01000007">
    <property type="protein sequence ID" value="GGZ89980.1"/>
    <property type="molecule type" value="Genomic_DNA"/>
</dbReference>
<dbReference type="GO" id="GO:0015344">
    <property type="term" value="F:siderophore uptake transmembrane transporter activity"/>
    <property type="evidence" value="ECO:0007669"/>
    <property type="project" value="TreeGrafter"/>
</dbReference>
<dbReference type="InterPro" id="IPR008969">
    <property type="entry name" value="CarboxyPept-like_regulatory"/>
</dbReference>
<dbReference type="SUPFAM" id="SSF56935">
    <property type="entry name" value="Porins"/>
    <property type="match status" value="1"/>
</dbReference>
<dbReference type="PANTHER" id="PTHR30069">
    <property type="entry name" value="TONB-DEPENDENT OUTER MEMBRANE RECEPTOR"/>
    <property type="match status" value="1"/>
</dbReference>
<comment type="caution">
    <text evidence="10">The sequence shown here is derived from an EMBL/GenBank/DDBJ whole genome shotgun (WGS) entry which is preliminary data.</text>
</comment>
<dbReference type="InterPro" id="IPR036942">
    <property type="entry name" value="Beta-barrel_TonB_sf"/>
</dbReference>
<evidence type="ECO:0000256" key="5">
    <source>
        <dbReference type="ARBA" id="ARBA00022729"/>
    </source>
</evidence>
<keyword evidence="7 8" id="KW-0998">Cell outer membrane</keyword>
<reference evidence="10" key="2">
    <citation type="submission" date="2020-09" db="EMBL/GenBank/DDBJ databases">
        <authorList>
            <person name="Sun Q."/>
            <person name="Kim S."/>
        </authorList>
    </citation>
    <scope>NUCLEOTIDE SEQUENCE</scope>
    <source>
        <strain evidence="10">KCTC 12710</strain>
    </source>
</reference>
<dbReference type="Pfam" id="PF13715">
    <property type="entry name" value="CarbopepD_reg_2"/>
    <property type="match status" value="1"/>
</dbReference>
<dbReference type="InterPro" id="IPR012910">
    <property type="entry name" value="Plug_dom"/>
</dbReference>
<evidence type="ECO:0000256" key="1">
    <source>
        <dbReference type="ARBA" id="ARBA00004571"/>
    </source>
</evidence>
<keyword evidence="2 8" id="KW-0813">Transport</keyword>
<evidence type="ECO:0000256" key="8">
    <source>
        <dbReference type="PROSITE-ProRule" id="PRU01360"/>
    </source>
</evidence>
<dbReference type="PROSITE" id="PS52016">
    <property type="entry name" value="TONB_DEPENDENT_REC_3"/>
    <property type="match status" value="1"/>
</dbReference>
<evidence type="ECO:0000313" key="10">
    <source>
        <dbReference type="EMBL" id="GGZ89980.1"/>
    </source>
</evidence>
<dbReference type="InterPro" id="IPR039426">
    <property type="entry name" value="TonB-dep_rcpt-like"/>
</dbReference>
<dbReference type="Gene3D" id="2.170.130.10">
    <property type="entry name" value="TonB-dependent receptor, plug domain"/>
    <property type="match status" value="1"/>
</dbReference>
<organism evidence="10 11">
    <name type="scientific">Algibacter mikhailovii</name>
    <dbReference type="NCBI Taxonomy" id="425498"/>
    <lineage>
        <taxon>Bacteria</taxon>
        <taxon>Pseudomonadati</taxon>
        <taxon>Bacteroidota</taxon>
        <taxon>Flavobacteriia</taxon>
        <taxon>Flavobacteriales</taxon>
        <taxon>Flavobacteriaceae</taxon>
        <taxon>Algibacter</taxon>
    </lineage>
</organism>
<comment type="similarity">
    <text evidence="8">Belongs to the TonB-dependent receptor family.</text>
</comment>
<evidence type="ECO:0000256" key="7">
    <source>
        <dbReference type="ARBA" id="ARBA00023237"/>
    </source>
</evidence>
<accession>A0A918RAC2</accession>
<reference evidence="10" key="1">
    <citation type="journal article" date="2014" name="Int. J. Syst. Evol. Microbiol.">
        <title>Complete genome sequence of Corynebacterium casei LMG S-19264T (=DSM 44701T), isolated from a smear-ripened cheese.</title>
        <authorList>
            <consortium name="US DOE Joint Genome Institute (JGI-PGF)"/>
            <person name="Walter F."/>
            <person name="Albersmeier A."/>
            <person name="Kalinowski J."/>
            <person name="Ruckert C."/>
        </authorList>
    </citation>
    <scope>NUCLEOTIDE SEQUENCE</scope>
    <source>
        <strain evidence="10">KCTC 12710</strain>
    </source>
</reference>
<dbReference type="Gene3D" id="2.40.170.20">
    <property type="entry name" value="TonB-dependent receptor, beta-barrel domain"/>
    <property type="match status" value="1"/>
</dbReference>
<evidence type="ECO:0000313" key="11">
    <source>
        <dbReference type="Proteomes" id="UP000636004"/>
    </source>
</evidence>
<proteinExistence type="inferred from homology"/>
<dbReference type="PANTHER" id="PTHR30069:SF29">
    <property type="entry name" value="HEMOGLOBIN AND HEMOGLOBIN-HAPTOGLOBIN-BINDING PROTEIN 1-RELATED"/>
    <property type="match status" value="1"/>
</dbReference>
<dbReference type="AlphaFoldDB" id="A0A918RAC2"/>
<evidence type="ECO:0000256" key="6">
    <source>
        <dbReference type="ARBA" id="ARBA00023136"/>
    </source>
</evidence>
<sequence length="774" mass="85668">MDGVIKGEVSDDTGQPLLDTTIILNNTAKGTSTDIDGLYTINKILPGDYILKVSAIGFKTQEINVSILSGKTVTKNVVLLENTSLLNEVVVTGKTKAAKIEEVGFSVDAIETQKIRNQSIELNAVLNKAPGINVRSTGGIGSDFEYSINGLTGNAIRFFIDGIPMDYYGSSYSINNLPISLIERIDIYKGVIPVNLGSDALGGAINLVTNQKTTNFASASYSFGSFNTHQVALHGQWKSNSGFTTRLSTFYTYSDNNYKVWGQGVFYGEEGTGKAIEFTKDNPAERFNDDFKTASAKFDIGFSQKKWADQCFISLLVSGQKKGIQTGQTMGHVYGEMRNNEEVIMPSLTYQKKDFLTKGLDVNTFAGYSHTKGVVIDTTKNVYDWRGEIIGTNPSGGEIGRNGSSLYTQIDKSEIFRINGTYELPANFKIGANYLYSNTRRTGDDPFAAASRIPYSQPQSIGSHFAGLSLETKKFNNKLNANAFFKYYGFNASINDLVYTTEYEIINYKNHVSNFGGGFAASYKILPNLILKSSLEQATRLPSPTEALGDGVTIQPNFEIEPEQSFNVNVGAILGRYALGNHGVKIALTAFYRNVTDKLQLNIFGGQELGQYTNIRKIGGTGAEIDIVYDYNQNLRFNLNGTYQDIRNKQKIDENGNNNILYGDRLRNQPYLLANAGVEYTINDFIQKKSKIFTYLQSSYVHEFFLRWPSLGTADQKDIVPKQLVFDAGASYTFPSKKISVAIDISNILNEQVYDNFLLQKPGRAIFAKINYQL</sequence>
<dbReference type="InterPro" id="IPR037066">
    <property type="entry name" value="Plug_dom_sf"/>
</dbReference>
<keyword evidence="3 8" id="KW-1134">Transmembrane beta strand</keyword>
<comment type="subcellular location">
    <subcellularLocation>
        <location evidence="1 8">Cell outer membrane</location>
        <topology evidence="1 8">Multi-pass membrane protein</topology>
    </subcellularLocation>
</comment>
<dbReference type="GO" id="GO:0044718">
    <property type="term" value="P:siderophore transmembrane transport"/>
    <property type="evidence" value="ECO:0007669"/>
    <property type="project" value="TreeGrafter"/>
</dbReference>
<dbReference type="SUPFAM" id="SSF49464">
    <property type="entry name" value="Carboxypeptidase regulatory domain-like"/>
    <property type="match status" value="1"/>
</dbReference>
<evidence type="ECO:0000256" key="2">
    <source>
        <dbReference type="ARBA" id="ARBA00022448"/>
    </source>
</evidence>
<evidence type="ECO:0000256" key="3">
    <source>
        <dbReference type="ARBA" id="ARBA00022452"/>
    </source>
</evidence>
<keyword evidence="6 8" id="KW-0472">Membrane</keyword>
<keyword evidence="11" id="KW-1185">Reference proteome</keyword>
<gene>
    <name evidence="10" type="ORF">GCM10007028_30390</name>
</gene>
<feature type="domain" description="TonB-dependent receptor plug" evidence="9">
    <location>
        <begin position="100"/>
        <end position="204"/>
    </location>
</feature>
<keyword evidence="5" id="KW-0732">Signal</keyword>
<dbReference type="GO" id="GO:0009279">
    <property type="term" value="C:cell outer membrane"/>
    <property type="evidence" value="ECO:0007669"/>
    <property type="project" value="UniProtKB-SubCell"/>
</dbReference>
<protein>
    <submittedName>
        <fullName evidence="10">TonB-dependent receptor</fullName>
    </submittedName>
</protein>
<name>A0A918RAC2_9FLAO</name>
<dbReference type="Gene3D" id="2.60.40.1120">
    <property type="entry name" value="Carboxypeptidase-like, regulatory domain"/>
    <property type="match status" value="1"/>
</dbReference>
<evidence type="ECO:0000259" key="9">
    <source>
        <dbReference type="Pfam" id="PF07715"/>
    </source>
</evidence>
<evidence type="ECO:0000256" key="4">
    <source>
        <dbReference type="ARBA" id="ARBA00022692"/>
    </source>
</evidence>
<keyword evidence="10" id="KW-0675">Receptor</keyword>
<dbReference type="Proteomes" id="UP000636004">
    <property type="component" value="Unassembled WGS sequence"/>
</dbReference>
<keyword evidence="4 8" id="KW-0812">Transmembrane</keyword>
<dbReference type="Pfam" id="PF07715">
    <property type="entry name" value="Plug"/>
    <property type="match status" value="1"/>
</dbReference>